<dbReference type="EMBL" id="RBKT01000001">
    <property type="protein sequence ID" value="RKR92203.1"/>
    <property type="molecule type" value="Genomic_DNA"/>
</dbReference>
<organism evidence="1 2">
    <name type="scientific">Micromonospora pisi</name>
    <dbReference type="NCBI Taxonomy" id="589240"/>
    <lineage>
        <taxon>Bacteria</taxon>
        <taxon>Bacillati</taxon>
        <taxon>Actinomycetota</taxon>
        <taxon>Actinomycetes</taxon>
        <taxon>Micromonosporales</taxon>
        <taxon>Micromonosporaceae</taxon>
        <taxon>Micromonospora</taxon>
    </lineage>
</organism>
<protein>
    <submittedName>
        <fullName evidence="1">Uncharacterized protein</fullName>
    </submittedName>
</protein>
<accession>A0A495JT98</accession>
<gene>
    <name evidence="1" type="ORF">BDK92_6637</name>
</gene>
<evidence type="ECO:0000313" key="2">
    <source>
        <dbReference type="Proteomes" id="UP000277671"/>
    </source>
</evidence>
<sequence>MPACDICNEPPGPSAQRYSAAQLRSAVDTGYRPEAAIEHHKRLASQLGLNLSDDHWFGEWVAQVRRDQTDWLLCQSCGTGLEAHFQRRADVPPQLPPPRRRLFGWRR</sequence>
<name>A0A495JT98_9ACTN</name>
<comment type="caution">
    <text evidence="1">The sequence shown here is derived from an EMBL/GenBank/DDBJ whole genome shotgun (WGS) entry which is preliminary data.</text>
</comment>
<dbReference type="RefSeq" id="WP_121160236.1">
    <property type="nucleotide sequence ID" value="NZ_RBKT01000001.1"/>
</dbReference>
<dbReference type="OrthoDB" id="5197410at2"/>
<evidence type="ECO:0000313" key="1">
    <source>
        <dbReference type="EMBL" id="RKR92203.1"/>
    </source>
</evidence>
<dbReference type="Proteomes" id="UP000277671">
    <property type="component" value="Unassembled WGS sequence"/>
</dbReference>
<reference evidence="1 2" key="1">
    <citation type="submission" date="2018-10" db="EMBL/GenBank/DDBJ databases">
        <title>Sequencing the genomes of 1000 actinobacteria strains.</title>
        <authorList>
            <person name="Klenk H.-P."/>
        </authorList>
    </citation>
    <scope>NUCLEOTIDE SEQUENCE [LARGE SCALE GENOMIC DNA]</scope>
    <source>
        <strain evidence="1 2">DSM 45175</strain>
    </source>
</reference>
<dbReference type="AlphaFoldDB" id="A0A495JT98"/>
<keyword evidence="2" id="KW-1185">Reference proteome</keyword>
<proteinExistence type="predicted"/>